<comment type="caution">
    <text evidence="2">The sequence shown here is derived from an EMBL/GenBank/DDBJ whole genome shotgun (WGS) entry which is preliminary data.</text>
</comment>
<evidence type="ECO:0000256" key="1">
    <source>
        <dbReference type="SAM" id="MobiDB-lite"/>
    </source>
</evidence>
<protein>
    <submittedName>
        <fullName evidence="2">Uncharacterized protein</fullName>
    </submittedName>
</protein>
<reference evidence="2 3" key="1">
    <citation type="journal article" date="2023" name="Plants (Basel)">
        <title>Bridging the Gap: Combining Genomics and Transcriptomics Approaches to Understand Stylosanthes scabra, an Orphan Legume from the Brazilian Caatinga.</title>
        <authorList>
            <person name="Ferreira-Neto J.R.C."/>
            <person name="da Silva M.D."/>
            <person name="Binneck E."/>
            <person name="de Melo N.F."/>
            <person name="da Silva R.H."/>
            <person name="de Melo A.L.T.M."/>
            <person name="Pandolfi V."/>
            <person name="Bustamante F.O."/>
            <person name="Brasileiro-Vidal A.C."/>
            <person name="Benko-Iseppon A.M."/>
        </authorList>
    </citation>
    <scope>NUCLEOTIDE SEQUENCE [LARGE SCALE GENOMIC DNA]</scope>
    <source>
        <tissue evidence="2">Leaves</tissue>
    </source>
</reference>
<feature type="region of interest" description="Disordered" evidence="1">
    <location>
        <begin position="1"/>
        <end position="27"/>
    </location>
</feature>
<organism evidence="2 3">
    <name type="scientific">Stylosanthes scabra</name>
    <dbReference type="NCBI Taxonomy" id="79078"/>
    <lineage>
        <taxon>Eukaryota</taxon>
        <taxon>Viridiplantae</taxon>
        <taxon>Streptophyta</taxon>
        <taxon>Embryophyta</taxon>
        <taxon>Tracheophyta</taxon>
        <taxon>Spermatophyta</taxon>
        <taxon>Magnoliopsida</taxon>
        <taxon>eudicotyledons</taxon>
        <taxon>Gunneridae</taxon>
        <taxon>Pentapetalae</taxon>
        <taxon>rosids</taxon>
        <taxon>fabids</taxon>
        <taxon>Fabales</taxon>
        <taxon>Fabaceae</taxon>
        <taxon>Papilionoideae</taxon>
        <taxon>50 kb inversion clade</taxon>
        <taxon>dalbergioids sensu lato</taxon>
        <taxon>Dalbergieae</taxon>
        <taxon>Pterocarpus clade</taxon>
        <taxon>Stylosanthes</taxon>
    </lineage>
</organism>
<proteinExistence type="predicted"/>
<evidence type="ECO:0000313" key="3">
    <source>
        <dbReference type="Proteomes" id="UP001341840"/>
    </source>
</evidence>
<feature type="compositionally biased region" description="Basic and acidic residues" evidence="1">
    <location>
        <begin position="11"/>
        <end position="20"/>
    </location>
</feature>
<sequence>MLFIEASEGIENPKRDDGGGPRESTGFKTSLDRAWFMVSSEWGKSGRIGDLREGE</sequence>
<dbReference type="EMBL" id="JASCZI010271864">
    <property type="protein sequence ID" value="MED6215842.1"/>
    <property type="molecule type" value="Genomic_DNA"/>
</dbReference>
<keyword evidence="3" id="KW-1185">Reference proteome</keyword>
<dbReference type="Proteomes" id="UP001341840">
    <property type="component" value="Unassembled WGS sequence"/>
</dbReference>
<feature type="non-terminal residue" evidence="2">
    <location>
        <position position="55"/>
    </location>
</feature>
<name>A0ABU6Z1N0_9FABA</name>
<gene>
    <name evidence="2" type="ORF">PIB30_001980</name>
</gene>
<accession>A0ABU6Z1N0</accession>
<evidence type="ECO:0000313" key="2">
    <source>
        <dbReference type="EMBL" id="MED6215842.1"/>
    </source>
</evidence>